<dbReference type="PANTHER" id="PTHR11487:SF0">
    <property type="entry name" value="S-ACYL FATTY ACID SYNTHASE THIOESTERASE, MEDIUM CHAIN"/>
    <property type="match status" value="1"/>
</dbReference>
<name>A0A846ZIG1_9GAMM</name>
<dbReference type="InterPro" id="IPR029058">
    <property type="entry name" value="AB_hydrolase_fold"/>
</dbReference>
<dbReference type="InterPro" id="IPR012223">
    <property type="entry name" value="TEII"/>
</dbReference>
<dbReference type="PANTHER" id="PTHR11487">
    <property type="entry name" value="THIOESTERASE"/>
    <property type="match status" value="1"/>
</dbReference>
<reference evidence="3 4" key="1">
    <citation type="journal article" date="2017" name="Int. J. Syst. Evol. Microbiol.">
        <title>Oleiagrimonas citrea sp. nov., a marine bacterium isolated from tidal flat sediment and emended description of the genus Oleiagrimonas Fang et al. 2015 and Oleiagrimonas soli.</title>
        <authorList>
            <person name="Yang S.H."/>
            <person name="Seo H.S."/>
            <person name="Seong C.N."/>
            <person name="Kwon K.K."/>
        </authorList>
    </citation>
    <scope>NUCLEOTIDE SEQUENCE [LARGE SCALE GENOMIC DNA]</scope>
    <source>
        <strain evidence="3 4">MEBiC09124</strain>
    </source>
</reference>
<dbReference type="RefSeq" id="WP_168608057.1">
    <property type="nucleotide sequence ID" value="NZ_JAAZQD010000001.1"/>
</dbReference>
<dbReference type="GO" id="GO:0008610">
    <property type="term" value="P:lipid biosynthetic process"/>
    <property type="evidence" value="ECO:0007669"/>
    <property type="project" value="TreeGrafter"/>
</dbReference>
<dbReference type="SUPFAM" id="SSF53474">
    <property type="entry name" value="alpha/beta-Hydrolases"/>
    <property type="match status" value="1"/>
</dbReference>
<organism evidence="3 4">
    <name type="scientific">Oleiagrimonas citrea</name>
    <dbReference type="NCBI Taxonomy" id="1665687"/>
    <lineage>
        <taxon>Bacteria</taxon>
        <taxon>Pseudomonadati</taxon>
        <taxon>Pseudomonadota</taxon>
        <taxon>Gammaproteobacteria</taxon>
        <taxon>Lysobacterales</taxon>
        <taxon>Rhodanobacteraceae</taxon>
        <taxon>Oleiagrimonas</taxon>
    </lineage>
</organism>
<evidence type="ECO:0000313" key="3">
    <source>
        <dbReference type="EMBL" id="NKZ37378.1"/>
    </source>
</evidence>
<evidence type="ECO:0000256" key="1">
    <source>
        <dbReference type="ARBA" id="ARBA00007169"/>
    </source>
</evidence>
<proteinExistence type="inferred from homology"/>
<comment type="caution">
    <text evidence="3">The sequence shown here is derived from an EMBL/GenBank/DDBJ whole genome shotgun (WGS) entry which is preliminary data.</text>
</comment>
<evidence type="ECO:0000313" key="4">
    <source>
        <dbReference type="Proteomes" id="UP000541636"/>
    </source>
</evidence>
<dbReference type="Proteomes" id="UP000541636">
    <property type="component" value="Unassembled WGS sequence"/>
</dbReference>
<sequence>MARPLKLFCFPFAGGSVWTFRELAEKLAGRVEVHPVELPGRGRRRTEPCISAWPSLIQKLSDELRPHTTAPYALLGYSLGALIALEIARELVARPEASLHDPIAFFACASRGPSMLEHAELMHRMEDKAMFDALRKLGGIPDQVLASPELIALSAPAMRADLTLYETYVPRSKPLNGIPLYAYYGCNDTSVGNSYQAWAHETDATFECRAFEGGHMFLDSEVTELANALASDLACHMNRPLIA</sequence>
<feature type="domain" description="Thioesterase" evidence="2">
    <location>
        <begin position="6"/>
        <end position="229"/>
    </location>
</feature>
<gene>
    <name evidence="3" type="ORF">HF690_00235</name>
</gene>
<comment type="similarity">
    <text evidence="1">Belongs to the thioesterase family.</text>
</comment>
<dbReference type="InterPro" id="IPR001031">
    <property type="entry name" value="Thioesterase"/>
</dbReference>
<evidence type="ECO:0000259" key="2">
    <source>
        <dbReference type="Pfam" id="PF00975"/>
    </source>
</evidence>
<dbReference type="AlphaFoldDB" id="A0A846ZIG1"/>
<protein>
    <submittedName>
        <fullName evidence="3">Thioesterase</fullName>
    </submittedName>
</protein>
<dbReference type="Pfam" id="PF00975">
    <property type="entry name" value="Thioesterase"/>
    <property type="match status" value="1"/>
</dbReference>
<dbReference type="Gene3D" id="3.40.50.1820">
    <property type="entry name" value="alpha/beta hydrolase"/>
    <property type="match status" value="1"/>
</dbReference>
<keyword evidence="4" id="KW-1185">Reference proteome</keyword>
<dbReference type="EMBL" id="JAAZQD010000001">
    <property type="protein sequence ID" value="NKZ37378.1"/>
    <property type="molecule type" value="Genomic_DNA"/>
</dbReference>
<accession>A0A846ZIG1</accession>